<keyword evidence="7 18" id="KW-0686">Riboflavin biosynthesis</keyword>
<evidence type="ECO:0000256" key="8">
    <source>
        <dbReference type="ARBA" id="ARBA00022723"/>
    </source>
</evidence>
<evidence type="ECO:0000256" key="15">
    <source>
        <dbReference type="ARBA" id="ARBA00023239"/>
    </source>
</evidence>
<evidence type="ECO:0000313" key="20">
    <source>
        <dbReference type="EMBL" id="MBI1685751.1"/>
    </source>
</evidence>
<dbReference type="PIRSF" id="PIRSF001259">
    <property type="entry name" value="RibA"/>
    <property type="match status" value="1"/>
</dbReference>
<comment type="function">
    <text evidence="2 18">Catalyzes the conversion of D-ribulose 5-phosphate to formate and 3,4-dihydroxy-2-butanone 4-phosphate.</text>
</comment>
<feature type="binding site" evidence="18">
    <location>
        <position position="145"/>
    </location>
    <ligand>
        <name>Mg(2+)</name>
        <dbReference type="ChEBI" id="CHEBI:18420"/>
        <label>2</label>
    </ligand>
</feature>
<dbReference type="PANTHER" id="PTHR21327">
    <property type="entry name" value="GTP CYCLOHYDROLASE II-RELATED"/>
    <property type="match status" value="1"/>
</dbReference>
<dbReference type="Gene3D" id="3.40.50.10990">
    <property type="entry name" value="GTP cyclohydrolase II"/>
    <property type="match status" value="1"/>
</dbReference>
<evidence type="ECO:0000256" key="16">
    <source>
        <dbReference type="ARBA" id="ARBA00023268"/>
    </source>
</evidence>
<comment type="pathway">
    <text evidence="3 18">Cofactor biosynthesis; riboflavin biosynthesis; 5-amino-6-(D-ribitylamino)uracil from GTP: step 1/4.</text>
</comment>
<dbReference type="Proteomes" id="UP000639859">
    <property type="component" value="Unassembled WGS sequence"/>
</dbReference>
<comment type="similarity">
    <text evidence="5 18">In the N-terminal section; belongs to the DHBP synthase family.</text>
</comment>
<feature type="binding site" evidence="18">
    <location>
        <begin position="29"/>
        <end position="30"/>
    </location>
    <ligand>
        <name>D-ribulose 5-phosphate</name>
        <dbReference type="ChEBI" id="CHEBI:58121"/>
    </ligand>
</feature>
<feature type="binding site" evidence="18">
    <location>
        <position position="257"/>
    </location>
    <ligand>
        <name>Zn(2+)</name>
        <dbReference type="ChEBI" id="CHEBI:29105"/>
        <note>catalytic</note>
    </ligand>
</feature>
<gene>
    <name evidence="20" type="primary">ribB</name>
    <name evidence="18" type="synonym">ribBA</name>
    <name evidence="20" type="ORF">I4Q42_18950</name>
</gene>
<dbReference type="InterPro" id="IPR000926">
    <property type="entry name" value="RibA"/>
</dbReference>
<keyword evidence="9 18" id="KW-0547">Nucleotide-binding</keyword>
<keyword evidence="13 18" id="KW-0342">GTP-binding</keyword>
<feature type="site" description="Essential for DHBP synthase activity" evidence="18">
    <location>
        <position position="166"/>
    </location>
</feature>
<evidence type="ECO:0000256" key="13">
    <source>
        <dbReference type="ARBA" id="ARBA00023134"/>
    </source>
</evidence>
<evidence type="ECO:0000256" key="1">
    <source>
        <dbReference type="ARBA" id="ARBA00000141"/>
    </source>
</evidence>
<evidence type="ECO:0000256" key="6">
    <source>
        <dbReference type="ARBA" id="ARBA00008976"/>
    </source>
</evidence>
<dbReference type="InterPro" id="IPR032677">
    <property type="entry name" value="GTP_cyclohydro_II"/>
</dbReference>
<feature type="binding site" evidence="18">
    <location>
        <position position="30"/>
    </location>
    <ligand>
        <name>Mg(2+)</name>
        <dbReference type="ChEBI" id="CHEBI:18420"/>
        <label>2</label>
    </ligand>
</feature>
<feature type="binding site" evidence="18">
    <location>
        <position position="30"/>
    </location>
    <ligand>
        <name>Mg(2+)</name>
        <dbReference type="ChEBI" id="CHEBI:18420"/>
        <label>1</label>
    </ligand>
</feature>
<keyword evidence="14 18" id="KW-0464">Manganese</keyword>
<dbReference type="NCBIfam" id="TIGR00506">
    <property type="entry name" value="ribB"/>
    <property type="match status" value="1"/>
</dbReference>
<feature type="region of interest" description="GTP cyclohydrolase II" evidence="18">
    <location>
        <begin position="204"/>
        <end position="405"/>
    </location>
</feature>
<evidence type="ECO:0000313" key="21">
    <source>
        <dbReference type="Proteomes" id="UP000639859"/>
    </source>
</evidence>
<evidence type="ECO:0000256" key="4">
    <source>
        <dbReference type="ARBA" id="ARBA00004904"/>
    </source>
</evidence>
<dbReference type="HAMAP" id="MF_01283">
    <property type="entry name" value="RibBA"/>
    <property type="match status" value="1"/>
</dbReference>
<feature type="active site" description="Nucleophile; for GTP cyclohydrolase activity" evidence="18">
    <location>
        <position position="332"/>
    </location>
</feature>
<feature type="binding site" evidence="18">
    <location>
        <position position="353"/>
    </location>
    <ligand>
        <name>GTP</name>
        <dbReference type="ChEBI" id="CHEBI:37565"/>
    </ligand>
</feature>
<keyword evidence="21" id="KW-1185">Reference proteome</keyword>
<dbReference type="SUPFAM" id="SSF55821">
    <property type="entry name" value="YrdC/RibB"/>
    <property type="match status" value="1"/>
</dbReference>
<evidence type="ECO:0000256" key="14">
    <source>
        <dbReference type="ARBA" id="ARBA00023211"/>
    </source>
</evidence>
<reference evidence="20 21" key="1">
    <citation type="submission" date="2020-11" db="EMBL/GenBank/DDBJ databases">
        <title>genome sequence of strain KACC 18849.</title>
        <authorList>
            <person name="Gao J."/>
            <person name="Zhang X."/>
        </authorList>
    </citation>
    <scope>NUCLEOTIDE SEQUENCE [LARGE SCALE GENOMIC DNA]</scope>
    <source>
        <strain evidence="20 21">KACC 18849</strain>
    </source>
</reference>
<dbReference type="InterPro" id="IPR016299">
    <property type="entry name" value="Riboflavin_synth_RibBA"/>
</dbReference>
<evidence type="ECO:0000256" key="12">
    <source>
        <dbReference type="ARBA" id="ARBA00022842"/>
    </source>
</evidence>
<dbReference type="PANTHER" id="PTHR21327:SF18">
    <property type="entry name" value="3,4-DIHYDROXY-2-BUTANONE 4-PHOSPHATE SYNTHASE"/>
    <property type="match status" value="1"/>
</dbReference>
<evidence type="ECO:0000256" key="5">
    <source>
        <dbReference type="ARBA" id="ARBA00005520"/>
    </source>
</evidence>
<dbReference type="NCBIfam" id="TIGR00505">
    <property type="entry name" value="ribA"/>
    <property type="match status" value="1"/>
</dbReference>
<dbReference type="NCBIfam" id="NF001591">
    <property type="entry name" value="PRK00393.1"/>
    <property type="match status" value="1"/>
</dbReference>
<feature type="binding site" evidence="18">
    <location>
        <begin position="296"/>
        <end position="298"/>
    </location>
    <ligand>
        <name>GTP</name>
        <dbReference type="ChEBI" id="CHEBI:37565"/>
    </ligand>
</feature>
<keyword evidence="12 18" id="KW-0460">Magnesium</keyword>
<accession>A0ABS0T1K6</accession>
<feature type="binding site" evidence="18">
    <location>
        <begin position="142"/>
        <end position="146"/>
    </location>
    <ligand>
        <name>D-ribulose 5-phosphate</name>
        <dbReference type="ChEBI" id="CHEBI:58121"/>
    </ligand>
</feature>
<evidence type="ECO:0000256" key="7">
    <source>
        <dbReference type="ARBA" id="ARBA00022619"/>
    </source>
</evidence>
<evidence type="ECO:0000256" key="18">
    <source>
        <dbReference type="HAMAP-Rule" id="MF_01283"/>
    </source>
</evidence>
<feature type="binding site" evidence="18">
    <location>
        <position position="318"/>
    </location>
    <ligand>
        <name>GTP</name>
        <dbReference type="ChEBI" id="CHEBI:37565"/>
    </ligand>
</feature>
<name>A0ABS0T1K6_9CAUL</name>
<dbReference type="EC" id="3.5.4.25" evidence="18"/>
<feature type="domain" description="GTP cyclohydrolase II" evidence="19">
    <location>
        <begin position="211"/>
        <end position="374"/>
    </location>
</feature>
<dbReference type="InterPro" id="IPR000422">
    <property type="entry name" value="DHBP_synthase_RibB"/>
</dbReference>
<feature type="site" description="Essential for DHBP synthase activity" evidence="18">
    <location>
        <position position="128"/>
    </location>
</feature>
<keyword evidence="15 18" id="KW-0456">Lyase</keyword>
<keyword evidence="11 18" id="KW-0862">Zinc</keyword>
<evidence type="ECO:0000259" key="19">
    <source>
        <dbReference type="Pfam" id="PF00925"/>
    </source>
</evidence>
<dbReference type="RefSeq" id="WP_198577651.1">
    <property type="nucleotide sequence ID" value="NZ_JADWOX010000015.1"/>
</dbReference>
<dbReference type="Pfam" id="PF00925">
    <property type="entry name" value="GTP_cyclohydro2"/>
    <property type="match status" value="1"/>
</dbReference>
<dbReference type="HAMAP" id="MF_00179">
    <property type="entry name" value="RibA"/>
    <property type="match status" value="1"/>
</dbReference>
<feature type="binding site" evidence="18">
    <location>
        <position position="268"/>
    </location>
    <ligand>
        <name>Zn(2+)</name>
        <dbReference type="ChEBI" id="CHEBI:29105"/>
        <note>catalytic</note>
    </ligand>
</feature>
<sequence length="405" mass="42376">MSRLPERLSLALDRLKTGGMIILVDDEDRENEGDLVQAAQFADATAIAFMAKQASGLICLAMDAPLIDRLGLPPMVADNRTRRSTAFTVSIEATQGVDTGISAADRAHTIQAAVADGARPADLVSPGHVFPLRAVPGGVLARAGHTEASVALARMAGLIPAAVICEIMNDDGTMARGEDLAAFSAHHDLPILSIAELRAHLIAADPPVEAVATARLPSRHGQFEVRAFRSRLDGAEHLAMVRGPLGGAPLVRVHSECLTGDALGSRRCDCGAQLQAALDEIDASGNGVLVYLRGHEGRGIGLANKIAAYALQDQGLDTVEANHALGFPDDARDYGVAAAILRSLGASEVRLLSNNPRKAQALEGLGVTVRETLPLVAPPDPLSAAYLATKRAKLGHRLSPVRIPA</sequence>
<dbReference type="EMBL" id="JADWOX010000015">
    <property type="protein sequence ID" value="MBI1685751.1"/>
    <property type="molecule type" value="Genomic_DNA"/>
</dbReference>
<dbReference type="GO" id="GO:0008686">
    <property type="term" value="F:3,4-dihydroxy-2-butanone-4-phosphate synthase activity"/>
    <property type="evidence" value="ECO:0007669"/>
    <property type="project" value="UniProtKB-EC"/>
</dbReference>
<dbReference type="Gene3D" id="3.90.870.10">
    <property type="entry name" value="DHBP synthase"/>
    <property type="match status" value="1"/>
</dbReference>
<evidence type="ECO:0000256" key="11">
    <source>
        <dbReference type="ARBA" id="ARBA00022833"/>
    </source>
</evidence>
<feature type="binding site" evidence="18">
    <location>
        <position position="34"/>
    </location>
    <ligand>
        <name>D-ribulose 5-phosphate</name>
        <dbReference type="ChEBI" id="CHEBI:58121"/>
    </ligand>
</feature>
<evidence type="ECO:0000256" key="9">
    <source>
        <dbReference type="ARBA" id="ARBA00022741"/>
    </source>
</evidence>
<feature type="binding site" evidence="18">
    <location>
        <position position="358"/>
    </location>
    <ligand>
        <name>GTP</name>
        <dbReference type="ChEBI" id="CHEBI:37565"/>
    </ligand>
</feature>
<protein>
    <recommendedName>
        <fullName evidence="18">Riboflavin biosynthesis protein RibBA</fullName>
    </recommendedName>
    <domain>
        <recommendedName>
            <fullName evidence="18">3,4-dihydroxy-2-butanone 4-phosphate synthase</fullName>
            <shortName evidence="18">DHBP synthase</shortName>
            <ecNumber evidence="18">4.1.99.12</ecNumber>
        </recommendedName>
    </domain>
    <domain>
        <recommendedName>
            <fullName evidence="18">GTP cyclohydrolase-2</fullName>
            <ecNumber evidence="18">3.5.4.25</ecNumber>
        </recommendedName>
        <alternativeName>
            <fullName evidence="18">GTP cyclohydrolase II</fullName>
        </alternativeName>
    </domain>
</protein>
<feature type="active site" description="Proton acceptor; for GTP cyclohydrolase activity" evidence="18">
    <location>
        <position position="330"/>
    </location>
</feature>
<comment type="pathway">
    <text evidence="4 18">Cofactor biosynthesis; riboflavin biosynthesis; 2-hydroxy-3-oxobutyl phosphate from D-ribulose 5-phosphate: step 1/1.</text>
</comment>
<keyword evidence="8 18" id="KW-0479">Metal-binding</keyword>
<feature type="binding site" evidence="18">
    <location>
        <begin position="252"/>
        <end position="256"/>
    </location>
    <ligand>
        <name>GTP</name>
        <dbReference type="ChEBI" id="CHEBI:37565"/>
    </ligand>
</feature>
<dbReference type="InterPro" id="IPR036144">
    <property type="entry name" value="RibA-like_sf"/>
</dbReference>
<keyword evidence="10 18" id="KW-0378">Hydrolase</keyword>
<dbReference type="EC" id="4.1.99.12" evidence="18"/>
<feature type="binding site" evidence="18">
    <location>
        <position position="273"/>
    </location>
    <ligand>
        <name>GTP</name>
        <dbReference type="ChEBI" id="CHEBI:37565"/>
    </ligand>
</feature>
<dbReference type="SUPFAM" id="SSF142695">
    <property type="entry name" value="RibA-like"/>
    <property type="match status" value="1"/>
</dbReference>
<comment type="caution">
    <text evidence="20">The sequence shown here is derived from an EMBL/GenBank/DDBJ whole genome shotgun (WGS) entry which is preliminary data.</text>
</comment>
<dbReference type="Pfam" id="PF00926">
    <property type="entry name" value="DHBP_synthase"/>
    <property type="match status" value="1"/>
</dbReference>
<comment type="cofactor">
    <cofactor evidence="18">
        <name>Mg(2+)</name>
        <dbReference type="ChEBI" id="CHEBI:18420"/>
    </cofactor>
    <cofactor evidence="18">
        <name>Mn(2+)</name>
        <dbReference type="ChEBI" id="CHEBI:29035"/>
    </cofactor>
    <text evidence="18">Binds 2 divalent metal cations per subunit. Magnesium or manganese.</text>
</comment>
<proteinExistence type="inferred from homology"/>
<evidence type="ECO:0000256" key="3">
    <source>
        <dbReference type="ARBA" id="ARBA00004853"/>
    </source>
</evidence>
<evidence type="ECO:0000256" key="17">
    <source>
        <dbReference type="ARBA" id="ARBA00049295"/>
    </source>
</evidence>
<feature type="binding site" evidence="18">
    <location>
        <position position="270"/>
    </location>
    <ligand>
        <name>Zn(2+)</name>
        <dbReference type="ChEBI" id="CHEBI:29105"/>
        <note>catalytic</note>
    </ligand>
</feature>
<dbReference type="HAMAP" id="MF_00180">
    <property type="entry name" value="RibB"/>
    <property type="match status" value="1"/>
</dbReference>
<organism evidence="20 21">
    <name type="scientific">Caulobacter hibisci</name>
    <dbReference type="NCBI Taxonomy" id="2035993"/>
    <lineage>
        <taxon>Bacteria</taxon>
        <taxon>Pseudomonadati</taxon>
        <taxon>Pseudomonadota</taxon>
        <taxon>Alphaproteobacteria</taxon>
        <taxon>Caulobacterales</taxon>
        <taxon>Caulobacteraceae</taxon>
        <taxon>Caulobacter</taxon>
    </lineage>
</organism>
<comment type="cofactor">
    <cofactor evidence="18">
        <name>Zn(2+)</name>
        <dbReference type="ChEBI" id="CHEBI:29105"/>
    </cofactor>
    <text evidence="18">Binds 1 zinc ion per subunit.</text>
</comment>
<feature type="binding site" evidence="18">
    <location>
        <position position="166"/>
    </location>
    <ligand>
        <name>D-ribulose 5-phosphate</name>
        <dbReference type="ChEBI" id="CHEBI:58121"/>
    </ligand>
</feature>
<keyword evidence="16 18" id="KW-0511">Multifunctional enzyme</keyword>
<dbReference type="CDD" id="cd00641">
    <property type="entry name" value="GTP_cyclohydro2"/>
    <property type="match status" value="1"/>
</dbReference>
<comment type="function">
    <text evidence="18">Catalyzes the conversion of GTP to 2,5-diamino-6-ribosylamino-4(3H)-pyrimidinone 5'-phosphate (DARP), formate and pyrophosphate.</text>
</comment>
<comment type="similarity">
    <text evidence="6 18">In the C-terminal section; belongs to the GTP cyclohydrolase II family.</text>
</comment>
<dbReference type="InterPro" id="IPR017945">
    <property type="entry name" value="DHBP_synth_RibB-like_a/b_dom"/>
</dbReference>
<comment type="catalytic activity">
    <reaction evidence="1 18">
        <text>D-ribulose 5-phosphate = (2S)-2-hydroxy-3-oxobutyl phosphate + formate + H(+)</text>
        <dbReference type="Rhea" id="RHEA:18457"/>
        <dbReference type="ChEBI" id="CHEBI:15378"/>
        <dbReference type="ChEBI" id="CHEBI:15740"/>
        <dbReference type="ChEBI" id="CHEBI:58121"/>
        <dbReference type="ChEBI" id="CHEBI:58830"/>
        <dbReference type="EC" id="4.1.99.12"/>
    </reaction>
</comment>
<feature type="region of interest" description="DHBP synthase" evidence="18">
    <location>
        <begin position="1"/>
        <end position="203"/>
    </location>
</feature>
<evidence type="ECO:0000256" key="2">
    <source>
        <dbReference type="ARBA" id="ARBA00002284"/>
    </source>
</evidence>
<comment type="catalytic activity">
    <reaction evidence="17 18">
        <text>GTP + 4 H2O = 2,5-diamino-6-hydroxy-4-(5-phosphoribosylamino)-pyrimidine + formate + 2 phosphate + 3 H(+)</text>
        <dbReference type="Rhea" id="RHEA:23704"/>
        <dbReference type="ChEBI" id="CHEBI:15377"/>
        <dbReference type="ChEBI" id="CHEBI:15378"/>
        <dbReference type="ChEBI" id="CHEBI:15740"/>
        <dbReference type="ChEBI" id="CHEBI:37565"/>
        <dbReference type="ChEBI" id="CHEBI:43474"/>
        <dbReference type="ChEBI" id="CHEBI:58614"/>
        <dbReference type="EC" id="3.5.4.25"/>
    </reaction>
</comment>
<evidence type="ECO:0000256" key="10">
    <source>
        <dbReference type="ARBA" id="ARBA00022801"/>
    </source>
</evidence>